<dbReference type="GO" id="GO:0008176">
    <property type="term" value="F:tRNA (guanine(46)-N7)-methyltransferase activity"/>
    <property type="evidence" value="ECO:0007669"/>
    <property type="project" value="UniProtKB-UniRule"/>
</dbReference>
<dbReference type="Gene3D" id="3.40.50.150">
    <property type="entry name" value="Vaccinia Virus protein VP39"/>
    <property type="match status" value="1"/>
</dbReference>
<comment type="similarity">
    <text evidence="7">Belongs to the class I-like SAM-binding methyltransferase superfamily. TrmB family.</text>
</comment>
<feature type="binding site" evidence="7">
    <location>
        <position position="179"/>
    </location>
    <ligand>
        <name>substrate</name>
    </ligand>
</feature>
<evidence type="ECO:0000256" key="6">
    <source>
        <dbReference type="ARBA" id="ARBA00022694"/>
    </source>
</evidence>
<gene>
    <name evidence="7" type="primary">trmB</name>
    <name evidence="8" type="ORF">A4S15_07490</name>
</gene>
<keyword evidence="5 7" id="KW-0949">S-adenosyl-L-methionine</keyword>
<keyword evidence="6 7" id="KW-0819">tRNA processing</keyword>
<dbReference type="PANTHER" id="PTHR23417:SF14">
    <property type="entry name" value="PENTACOTRIPEPTIDE-REPEAT REGION OF PRORP DOMAIN-CONTAINING PROTEIN"/>
    <property type="match status" value="1"/>
</dbReference>
<evidence type="ECO:0000256" key="5">
    <source>
        <dbReference type="ARBA" id="ARBA00022691"/>
    </source>
</evidence>
<keyword evidence="3 7" id="KW-0489">Methyltransferase</keyword>
<reference evidence="8 9" key="1">
    <citation type="journal article" date="2017" name="Water Res.">
        <title>Comammox in drinking water systems.</title>
        <authorList>
            <person name="Wang Y."/>
            <person name="Ma L."/>
            <person name="Mao Y."/>
            <person name="Jiang X."/>
            <person name="Xia Y."/>
            <person name="Yu K."/>
            <person name="Li B."/>
            <person name="Zhang T."/>
        </authorList>
    </citation>
    <scope>NUCLEOTIDE SEQUENCE [LARGE SCALE GENOMIC DNA]</scope>
    <source>
        <strain evidence="8">SG_bin8</strain>
    </source>
</reference>
<keyword evidence="4 7" id="KW-0808">Transferase</keyword>
<evidence type="ECO:0000256" key="1">
    <source>
        <dbReference type="ARBA" id="ARBA00000142"/>
    </source>
</evidence>
<evidence type="ECO:0000256" key="2">
    <source>
        <dbReference type="ARBA" id="ARBA00003015"/>
    </source>
</evidence>
<dbReference type="InterPro" id="IPR003358">
    <property type="entry name" value="tRNA_(Gua-N-7)_MeTrfase_Trmb"/>
</dbReference>
<proteinExistence type="inferred from homology"/>
<dbReference type="EC" id="2.1.1.33" evidence="7"/>
<feature type="binding site" evidence="7">
    <location>
        <position position="88"/>
    </location>
    <ligand>
        <name>S-adenosyl-L-methionine</name>
        <dbReference type="ChEBI" id="CHEBI:59789"/>
    </ligand>
</feature>
<comment type="pathway">
    <text evidence="7">tRNA modification; N(7)-methylguanine-tRNA biosynthesis.</text>
</comment>
<dbReference type="GO" id="GO:0043527">
    <property type="term" value="C:tRNA methyltransferase complex"/>
    <property type="evidence" value="ECO:0007669"/>
    <property type="project" value="TreeGrafter"/>
</dbReference>
<comment type="caution">
    <text evidence="8">The sequence shown here is derived from an EMBL/GenBank/DDBJ whole genome shotgun (WGS) entry which is preliminary data.</text>
</comment>
<dbReference type="AlphaFoldDB" id="A0A1W9HZY2"/>
<dbReference type="STRING" id="1827387.A4S15_07490"/>
<dbReference type="RefSeq" id="WP_376800399.1">
    <property type="nucleotide sequence ID" value="NZ_DBNB01000037.1"/>
</dbReference>
<name>A0A1W9HZY2_9HYPH</name>
<evidence type="ECO:0000256" key="3">
    <source>
        <dbReference type="ARBA" id="ARBA00022603"/>
    </source>
</evidence>
<evidence type="ECO:0000313" key="9">
    <source>
        <dbReference type="Proteomes" id="UP000192872"/>
    </source>
</evidence>
<dbReference type="SUPFAM" id="SSF53335">
    <property type="entry name" value="S-adenosyl-L-methionine-dependent methyltransferases"/>
    <property type="match status" value="1"/>
</dbReference>
<feature type="binding site" evidence="7">
    <location>
        <position position="63"/>
    </location>
    <ligand>
        <name>S-adenosyl-L-methionine</name>
        <dbReference type="ChEBI" id="CHEBI:59789"/>
    </ligand>
</feature>
<sequence>MGEAPHRGPAHGAFFGRRKGKSLRDLQSDVLTRVLPARALTLEKLPDDLRQLFSCPVDHVELEIGFGGGEHLLHAAEGAPVTGFLGAEAFLNGIAKLLRRLDEAGTADTPALPNIRLWPDDVRALLDALPAESLTRIHLYYPDPWRKRRHWKRRFLVPDNISRLARVLKPGGELRFATDWADYAASGLAFLTRSPHFEWTARRASDWLDPWPGWQPTRYEQKALREGRIPSYLRFARR</sequence>
<comment type="caution">
    <text evidence="7">Lacks conserved residue(s) required for the propagation of feature annotation.</text>
</comment>
<dbReference type="InterPro" id="IPR029063">
    <property type="entry name" value="SAM-dependent_MTases_sf"/>
</dbReference>
<protein>
    <recommendedName>
        <fullName evidence="7">tRNA (guanine-N(7)-)-methyltransferase</fullName>
        <ecNumber evidence="7">2.1.1.33</ecNumber>
    </recommendedName>
    <alternativeName>
        <fullName evidence="7">tRNA (guanine(46)-N(7))-methyltransferase</fullName>
    </alternativeName>
    <alternativeName>
        <fullName evidence="7">tRNA(m7G46)-methyltransferase</fullName>
    </alternativeName>
</protein>
<organism evidence="8 9">
    <name type="scientific">Candidatus Raskinella chloraquaticus</name>
    <dbReference type="NCBI Taxonomy" id="1951219"/>
    <lineage>
        <taxon>Bacteria</taxon>
        <taxon>Pseudomonadati</taxon>
        <taxon>Pseudomonadota</taxon>
        <taxon>Alphaproteobacteria</taxon>
        <taxon>Hyphomicrobiales</taxon>
        <taxon>Phreatobacteraceae</taxon>
        <taxon>Candidatus Raskinella</taxon>
    </lineage>
</organism>
<dbReference type="PROSITE" id="PS51625">
    <property type="entry name" value="SAM_MT_TRMB"/>
    <property type="match status" value="1"/>
</dbReference>
<dbReference type="Pfam" id="PF02390">
    <property type="entry name" value="Methyltransf_4"/>
    <property type="match status" value="1"/>
</dbReference>
<comment type="catalytic activity">
    <reaction evidence="1 7">
        <text>guanosine(46) in tRNA + S-adenosyl-L-methionine = N(7)-methylguanosine(46) in tRNA + S-adenosyl-L-homocysteine</text>
        <dbReference type="Rhea" id="RHEA:42708"/>
        <dbReference type="Rhea" id="RHEA-COMP:10188"/>
        <dbReference type="Rhea" id="RHEA-COMP:10189"/>
        <dbReference type="ChEBI" id="CHEBI:57856"/>
        <dbReference type="ChEBI" id="CHEBI:59789"/>
        <dbReference type="ChEBI" id="CHEBI:74269"/>
        <dbReference type="ChEBI" id="CHEBI:74480"/>
        <dbReference type="EC" id="2.1.1.33"/>
    </reaction>
</comment>
<feature type="binding site" evidence="7">
    <location>
        <position position="143"/>
    </location>
    <ligand>
        <name>S-adenosyl-L-methionine</name>
        <dbReference type="ChEBI" id="CHEBI:59789"/>
    </ligand>
</feature>
<dbReference type="UniPathway" id="UPA00989"/>
<dbReference type="HAMAP" id="MF_01057">
    <property type="entry name" value="tRNA_methyltr_TrmB"/>
    <property type="match status" value="1"/>
</dbReference>
<comment type="function">
    <text evidence="2 7">Catalyzes the formation of N(7)-methylguanine at position 46 (m7G46) in tRNA.</text>
</comment>
<feature type="binding site" evidence="7">
    <location>
        <position position="121"/>
    </location>
    <ligand>
        <name>S-adenosyl-L-methionine</name>
        <dbReference type="ChEBI" id="CHEBI:59789"/>
    </ligand>
</feature>
<evidence type="ECO:0000256" key="7">
    <source>
        <dbReference type="HAMAP-Rule" id="MF_01057"/>
    </source>
</evidence>
<dbReference type="InterPro" id="IPR055361">
    <property type="entry name" value="tRNA_methyltr_TrmB_bact"/>
</dbReference>
<evidence type="ECO:0000313" key="8">
    <source>
        <dbReference type="EMBL" id="OQW52771.1"/>
    </source>
</evidence>
<feature type="binding site" evidence="7">
    <location>
        <begin position="217"/>
        <end position="220"/>
    </location>
    <ligand>
        <name>substrate</name>
    </ligand>
</feature>
<dbReference type="Proteomes" id="UP000192872">
    <property type="component" value="Unassembled WGS sequence"/>
</dbReference>
<dbReference type="EMBL" id="LWDL01000012">
    <property type="protein sequence ID" value="OQW52771.1"/>
    <property type="molecule type" value="Genomic_DNA"/>
</dbReference>
<evidence type="ECO:0000256" key="4">
    <source>
        <dbReference type="ARBA" id="ARBA00022679"/>
    </source>
</evidence>
<feature type="binding site" evidence="7">
    <location>
        <position position="147"/>
    </location>
    <ligand>
        <name>substrate</name>
    </ligand>
</feature>
<accession>A0A1W9HZY2</accession>
<dbReference type="PANTHER" id="PTHR23417">
    <property type="entry name" value="3-DEOXY-D-MANNO-OCTULOSONIC-ACID TRANSFERASE/TRNA GUANINE-N 7 - -METHYLTRANSFERASE"/>
    <property type="match status" value="1"/>
</dbReference>